<keyword evidence="2" id="KW-1185">Reference proteome</keyword>
<proteinExistence type="predicted"/>
<name>A0ACB7YRV8_9ERIC</name>
<evidence type="ECO:0000313" key="1">
    <source>
        <dbReference type="EMBL" id="KAH7855914.1"/>
    </source>
</evidence>
<sequence>MMQTHTDPSPNTLIFGSNLPKDFSSSHHVKKRRKYPFCGSPTRGGRRGKADGGGVIGTAKMDVLGPICLQLVKFSDHGWTAMVWDRFGTLTARREKMMARRRGEREWWDDDGGTARRESPPALILLQMNEAVLEADCYLDTALVTVTRSWRVHCVMGSCHCDIRVAVPMGEQVKLMNFFNWF</sequence>
<reference evidence="1 2" key="1">
    <citation type="journal article" date="2021" name="Hortic Res">
        <title>High-quality reference genome and annotation aids understanding of berry development for evergreen blueberry (Vaccinium darrowii).</title>
        <authorList>
            <person name="Yu J."/>
            <person name="Hulse-Kemp A.M."/>
            <person name="Babiker E."/>
            <person name="Staton M."/>
        </authorList>
    </citation>
    <scope>NUCLEOTIDE SEQUENCE [LARGE SCALE GENOMIC DNA]</scope>
    <source>
        <strain evidence="2">cv. NJ 8807/NJ 8810</strain>
        <tissue evidence="1">Young leaf</tissue>
    </source>
</reference>
<protein>
    <submittedName>
        <fullName evidence="1">Uncharacterized protein</fullName>
    </submittedName>
</protein>
<dbReference type="Proteomes" id="UP000828048">
    <property type="component" value="Chromosome 11"/>
</dbReference>
<evidence type="ECO:0000313" key="2">
    <source>
        <dbReference type="Proteomes" id="UP000828048"/>
    </source>
</evidence>
<organism evidence="1 2">
    <name type="scientific">Vaccinium darrowii</name>
    <dbReference type="NCBI Taxonomy" id="229202"/>
    <lineage>
        <taxon>Eukaryota</taxon>
        <taxon>Viridiplantae</taxon>
        <taxon>Streptophyta</taxon>
        <taxon>Embryophyta</taxon>
        <taxon>Tracheophyta</taxon>
        <taxon>Spermatophyta</taxon>
        <taxon>Magnoliopsida</taxon>
        <taxon>eudicotyledons</taxon>
        <taxon>Gunneridae</taxon>
        <taxon>Pentapetalae</taxon>
        <taxon>asterids</taxon>
        <taxon>Ericales</taxon>
        <taxon>Ericaceae</taxon>
        <taxon>Vaccinioideae</taxon>
        <taxon>Vaccinieae</taxon>
        <taxon>Vaccinium</taxon>
    </lineage>
</organism>
<gene>
    <name evidence="1" type="ORF">Vadar_030548</name>
</gene>
<accession>A0ACB7YRV8</accession>
<dbReference type="EMBL" id="CM037161">
    <property type="protein sequence ID" value="KAH7855914.1"/>
    <property type="molecule type" value="Genomic_DNA"/>
</dbReference>
<comment type="caution">
    <text evidence="1">The sequence shown here is derived from an EMBL/GenBank/DDBJ whole genome shotgun (WGS) entry which is preliminary data.</text>
</comment>